<dbReference type="GO" id="GO:0005975">
    <property type="term" value="P:carbohydrate metabolic process"/>
    <property type="evidence" value="ECO:0007669"/>
    <property type="project" value="InterPro"/>
</dbReference>
<organism evidence="3">
    <name type="scientific">mine drainage metagenome</name>
    <dbReference type="NCBI Taxonomy" id="410659"/>
    <lineage>
        <taxon>unclassified sequences</taxon>
        <taxon>metagenomes</taxon>
        <taxon>ecological metagenomes</taxon>
    </lineage>
</organism>
<feature type="domain" description="Glucosamine/galactosamine-6-phosphate isomerase" evidence="2">
    <location>
        <begin position="10"/>
        <end position="208"/>
    </location>
</feature>
<keyword evidence="3" id="KW-0378">Hydrolase</keyword>
<dbReference type="GO" id="GO:0006098">
    <property type="term" value="P:pentose-phosphate shunt"/>
    <property type="evidence" value="ECO:0007669"/>
    <property type="project" value="InterPro"/>
</dbReference>
<accession>T0YDJ9</accession>
<name>T0YDJ9_9ZZZZ</name>
<protein>
    <submittedName>
        <fullName evidence="3">6-phosphogluconolactonase</fullName>
        <ecNumber evidence="3">3.1.1.31</ecNumber>
    </submittedName>
</protein>
<dbReference type="PANTHER" id="PTHR11054">
    <property type="entry name" value="6-PHOSPHOGLUCONOLACTONASE"/>
    <property type="match status" value="1"/>
</dbReference>
<dbReference type="InterPro" id="IPR039104">
    <property type="entry name" value="6PGL"/>
</dbReference>
<evidence type="ECO:0000259" key="2">
    <source>
        <dbReference type="Pfam" id="PF01182"/>
    </source>
</evidence>
<dbReference type="EMBL" id="AUZY01000868">
    <property type="protein sequence ID" value="EQD77131.1"/>
    <property type="molecule type" value="Genomic_DNA"/>
</dbReference>
<dbReference type="EC" id="3.1.1.31" evidence="3"/>
<dbReference type="GO" id="GO:0017057">
    <property type="term" value="F:6-phosphogluconolactonase activity"/>
    <property type="evidence" value="ECO:0007669"/>
    <property type="project" value="UniProtKB-EC"/>
</dbReference>
<dbReference type="Gene3D" id="3.40.50.1360">
    <property type="match status" value="1"/>
</dbReference>
<evidence type="ECO:0000256" key="1">
    <source>
        <dbReference type="ARBA" id="ARBA00010662"/>
    </source>
</evidence>
<evidence type="ECO:0000313" key="4">
    <source>
        <dbReference type="EMBL" id="EQD77131.1"/>
    </source>
</evidence>
<reference evidence="3" key="2">
    <citation type="journal article" date="2014" name="ISME J.">
        <title>Microbial stratification in low pH oxic and suboxic macroscopic growths along an acid mine drainage.</title>
        <authorList>
            <person name="Mendez-Garcia C."/>
            <person name="Mesa V."/>
            <person name="Sprenger R.R."/>
            <person name="Richter M."/>
            <person name="Diez M.S."/>
            <person name="Solano J."/>
            <person name="Bargiela R."/>
            <person name="Golyshina O.V."/>
            <person name="Manteca A."/>
            <person name="Ramos J.L."/>
            <person name="Gallego J.R."/>
            <person name="Llorente I."/>
            <person name="Martins Dos Santos V.A."/>
            <person name="Jensen O.N."/>
            <person name="Pelaez A.I."/>
            <person name="Sanchez J."/>
            <person name="Ferrer M."/>
        </authorList>
    </citation>
    <scope>NUCLEOTIDE SEQUENCE</scope>
</reference>
<comment type="similarity">
    <text evidence="1">Belongs to the glucosamine/galactosamine-6-phosphate isomerase family. 6-phosphogluconolactonase subfamily.</text>
</comment>
<gene>
    <name evidence="4" type="ORF">B1B_01233</name>
    <name evidence="3" type="ORF">B2A_13792</name>
</gene>
<comment type="caution">
    <text evidence="3">The sequence shown here is derived from an EMBL/GenBank/DDBJ whole genome shotgun (WGS) entry which is preliminary data.</text>
</comment>
<dbReference type="InterPro" id="IPR037171">
    <property type="entry name" value="NagB/RpiA_transferase-like"/>
</dbReference>
<evidence type="ECO:0000313" key="3">
    <source>
        <dbReference type="EMBL" id="EQD31213.1"/>
    </source>
</evidence>
<sequence length="240" mass="26403">MPLTVLPDCQTACHEASRCMTHAVQSALKDKDRAVIALSGGSTPWPMLAEFFAQPLPWPRIHLFQVDERLAPMDSPERNWFHLAPLLPSGLMTHPVPADQAIPADALARVYEAELIRICGTPPQLDLIHLGLGTDGHTASLAPGHSVTGIEDRFVAPVDSFHGRPRLTLTRPTLNRGVRRLWLACGQDKREALARWLARDPGIPAGRVGGLDDPFFCDRAAAPSRQWQQTTSRSQQDAPR</sequence>
<proteinExistence type="inferred from homology"/>
<dbReference type="InterPro" id="IPR006148">
    <property type="entry name" value="Glc/Gal-6P_isomerase"/>
</dbReference>
<reference evidence="3" key="1">
    <citation type="submission" date="2013-08" db="EMBL/GenBank/DDBJ databases">
        <authorList>
            <person name="Mendez C."/>
            <person name="Richter M."/>
            <person name="Ferrer M."/>
            <person name="Sanchez J."/>
        </authorList>
    </citation>
    <scope>NUCLEOTIDE SEQUENCE</scope>
</reference>
<dbReference type="CDD" id="cd01400">
    <property type="entry name" value="6PGL"/>
    <property type="match status" value="1"/>
</dbReference>
<dbReference type="SUPFAM" id="SSF100950">
    <property type="entry name" value="NagB/RpiA/CoA transferase-like"/>
    <property type="match status" value="1"/>
</dbReference>
<dbReference type="InterPro" id="IPR005900">
    <property type="entry name" value="6-phosphogluconolactonase_DevB"/>
</dbReference>
<dbReference type="PANTHER" id="PTHR11054:SF0">
    <property type="entry name" value="6-PHOSPHOGLUCONOLACTONASE"/>
    <property type="match status" value="1"/>
</dbReference>
<dbReference type="Pfam" id="PF01182">
    <property type="entry name" value="Glucosamine_iso"/>
    <property type="match status" value="1"/>
</dbReference>
<dbReference type="EMBL" id="AUZZ01009997">
    <property type="protein sequence ID" value="EQD31213.1"/>
    <property type="molecule type" value="Genomic_DNA"/>
</dbReference>
<dbReference type="AlphaFoldDB" id="T0YDJ9"/>